<evidence type="ECO:0000313" key="3">
    <source>
        <dbReference type="EMBL" id="KAK8151778.1"/>
    </source>
</evidence>
<proteinExistence type="predicted"/>
<evidence type="ECO:0000313" key="4">
    <source>
        <dbReference type="Proteomes" id="UP001456524"/>
    </source>
</evidence>
<dbReference type="InterPro" id="IPR056884">
    <property type="entry name" value="NPHP3-like_N"/>
</dbReference>
<accession>A0ABR1XFA9</accession>
<keyword evidence="1" id="KW-0677">Repeat</keyword>
<reference evidence="3 4" key="1">
    <citation type="journal article" date="2022" name="G3 (Bethesda)">
        <title>Enemy or ally: a genomic approach to elucidate the lifestyle of Phyllosticta citrichinaensis.</title>
        <authorList>
            <person name="Buijs V.A."/>
            <person name="Groenewald J.Z."/>
            <person name="Haridas S."/>
            <person name="LaButti K.M."/>
            <person name="Lipzen A."/>
            <person name="Martin F.M."/>
            <person name="Barry K."/>
            <person name="Grigoriev I.V."/>
            <person name="Crous P.W."/>
            <person name="Seidl M.F."/>
        </authorList>
    </citation>
    <scope>NUCLEOTIDE SEQUENCE [LARGE SCALE GENOMIC DNA]</scope>
    <source>
        <strain evidence="3 4">CBS 129764</strain>
    </source>
</reference>
<keyword evidence="4" id="KW-1185">Reference proteome</keyword>
<sequence length="428" mass="49171">MNFIHKHESLEKNLADWVDGGKLVKAIVFIRRSANSHLLRRGTGILRSLLSQMLSEEPQLVKVVKSVCKQNYPHSNFSKMSSWSWDQLLCAFQGCLQLKPPHTKLFLLIDGLDEFEALKDVDDPYIQRSPQEKDYELEQFLYQLLQVDGRPDVKICLASRPIGAVELKLGRFSSLRVHDHTKDDIKIFADTMLENFHASWEKFETATENPREIISRKIQAKAKGVFMWVFVVAHNVGVELKYCRDVRRLEKEVENSPEELCGPTGLCQEALKNQVPRSHREEGLRMLYHTLDLYTVPDRTAGPAYPEHIFYHPICPSPLVLMIAEDVRWSGGHQNLLVRELFHLLTSEEQCRNLSETGEFWLKNQTACLLELQSPINGHNTVGFAHETVREFLEEQRETYSQPITNSTSGNGLTMSESYTRGVVAYFI</sequence>
<protein>
    <recommendedName>
        <fullName evidence="2">Nephrocystin 3-like N-terminal domain-containing protein</fullName>
    </recommendedName>
</protein>
<gene>
    <name evidence="3" type="ORF">IWX90DRAFT_91185</name>
</gene>
<dbReference type="Pfam" id="PF24883">
    <property type="entry name" value="NPHP3_N"/>
    <property type="match status" value="1"/>
</dbReference>
<name>A0ABR1XFA9_9PEZI</name>
<dbReference type="Proteomes" id="UP001456524">
    <property type="component" value="Unassembled WGS sequence"/>
</dbReference>
<comment type="caution">
    <text evidence="3">The sequence shown here is derived from an EMBL/GenBank/DDBJ whole genome shotgun (WGS) entry which is preliminary data.</text>
</comment>
<evidence type="ECO:0000259" key="2">
    <source>
        <dbReference type="Pfam" id="PF24883"/>
    </source>
</evidence>
<evidence type="ECO:0000256" key="1">
    <source>
        <dbReference type="ARBA" id="ARBA00022737"/>
    </source>
</evidence>
<feature type="domain" description="Nephrocystin 3-like N-terminal" evidence="2">
    <location>
        <begin position="34"/>
        <end position="160"/>
    </location>
</feature>
<dbReference type="PANTHER" id="PTHR10039">
    <property type="entry name" value="AMELOGENIN"/>
    <property type="match status" value="1"/>
</dbReference>
<organism evidence="3 4">
    <name type="scientific">Phyllosticta citrichinensis</name>
    <dbReference type="NCBI Taxonomy" id="1130410"/>
    <lineage>
        <taxon>Eukaryota</taxon>
        <taxon>Fungi</taxon>
        <taxon>Dikarya</taxon>
        <taxon>Ascomycota</taxon>
        <taxon>Pezizomycotina</taxon>
        <taxon>Dothideomycetes</taxon>
        <taxon>Dothideomycetes incertae sedis</taxon>
        <taxon>Botryosphaeriales</taxon>
        <taxon>Phyllostictaceae</taxon>
        <taxon>Phyllosticta</taxon>
    </lineage>
</organism>
<dbReference type="PANTHER" id="PTHR10039:SF5">
    <property type="entry name" value="NACHT DOMAIN-CONTAINING PROTEIN"/>
    <property type="match status" value="1"/>
</dbReference>
<dbReference type="EMBL" id="JBBWUH010000016">
    <property type="protein sequence ID" value="KAK8151778.1"/>
    <property type="molecule type" value="Genomic_DNA"/>
</dbReference>